<proteinExistence type="predicted"/>
<gene>
    <name evidence="3" type="ORF">GCM10007160_25340</name>
</gene>
<dbReference type="InterPro" id="IPR010982">
    <property type="entry name" value="Lambda_DNA-bd_dom_sf"/>
</dbReference>
<sequence>MSSTDESYRKHFGERLAAARKLAGMNQAQLSDSVDIGRATLSRYERGDLTPPTDVLASIAAFLQPYGVSLEWLLYGEEEAEVEAQPTARLRSFGSLVALRFTSGGVGEVSMGLPEVRRFLQVCRELEQGQPKPSTAVLESIDTVIEHFYEHYDEIDIVADVPIAVHGVKLTPVVPVSTKREDLSKWSVARGMEPRNQPTKDGSGKEEVRQNISGEGHQIAGGNIENSGGVSIGRRFKD</sequence>
<evidence type="ECO:0000259" key="2">
    <source>
        <dbReference type="PROSITE" id="PS50943"/>
    </source>
</evidence>
<dbReference type="InterPro" id="IPR001387">
    <property type="entry name" value="Cro/C1-type_HTH"/>
</dbReference>
<accession>A0ABQ2YYZ0</accession>
<feature type="domain" description="HTH cro/C1-type" evidence="2">
    <location>
        <begin position="16"/>
        <end position="73"/>
    </location>
</feature>
<evidence type="ECO:0000313" key="3">
    <source>
        <dbReference type="EMBL" id="GGX96649.1"/>
    </source>
</evidence>
<name>A0ABQ2YYZ0_9GAMM</name>
<dbReference type="PROSITE" id="PS50943">
    <property type="entry name" value="HTH_CROC1"/>
    <property type="match status" value="1"/>
</dbReference>
<dbReference type="Pfam" id="PF01381">
    <property type="entry name" value="HTH_3"/>
    <property type="match status" value="1"/>
</dbReference>
<keyword evidence="4" id="KW-1185">Reference proteome</keyword>
<dbReference type="SMART" id="SM00530">
    <property type="entry name" value="HTH_XRE"/>
    <property type="match status" value="1"/>
</dbReference>
<dbReference type="Proteomes" id="UP000653056">
    <property type="component" value="Unassembled WGS sequence"/>
</dbReference>
<dbReference type="SUPFAM" id="SSF47413">
    <property type="entry name" value="lambda repressor-like DNA-binding domains"/>
    <property type="match status" value="1"/>
</dbReference>
<feature type="region of interest" description="Disordered" evidence="1">
    <location>
        <begin position="189"/>
        <end position="238"/>
    </location>
</feature>
<dbReference type="RefSeq" id="WP_189469746.1">
    <property type="nucleotide sequence ID" value="NZ_BMXS01000012.1"/>
</dbReference>
<reference evidence="4" key="1">
    <citation type="journal article" date="2019" name="Int. J. Syst. Evol. Microbiol.">
        <title>The Global Catalogue of Microorganisms (GCM) 10K type strain sequencing project: providing services to taxonomists for standard genome sequencing and annotation.</title>
        <authorList>
            <consortium name="The Broad Institute Genomics Platform"/>
            <consortium name="The Broad Institute Genome Sequencing Center for Infectious Disease"/>
            <person name="Wu L."/>
            <person name="Ma J."/>
        </authorList>
    </citation>
    <scope>NUCLEOTIDE SEQUENCE [LARGE SCALE GENOMIC DNA]</scope>
    <source>
        <strain evidence="4">KCTC 22228</strain>
    </source>
</reference>
<comment type="caution">
    <text evidence="3">The sequence shown here is derived from an EMBL/GenBank/DDBJ whole genome shotgun (WGS) entry which is preliminary data.</text>
</comment>
<evidence type="ECO:0000256" key="1">
    <source>
        <dbReference type="SAM" id="MobiDB-lite"/>
    </source>
</evidence>
<dbReference type="EMBL" id="BMXS01000012">
    <property type="protein sequence ID" value="GGX96649.1"/>
    <property type="molecule type" value="Genomic_DNA"/>
</dbReference>
<evidence type="ECO:0000313" key="4">
    <source>
        <dbReference type="Proteomes" id="UP000653056"/>
    </source>
</evidence>
<dbReference type="CDD" id="cd00093">
    <property type="entry name" value="HTH_XRE"/>
    <property type="match status" value="1"/>
</dbReference>
<dbReference type="Gene3D" id="1.10.260.40">
    <property type="entry name" value="lambda repressor-like DNA-binding domains"/>
    <property type="match status" value="1"/>
</dbReference>
<protein>
    <recommendedName>
        <fullName evidence="2">HTH cro/C1-type domain-containing protein</fullName>
    </recommendedName>
</protein>
<organism evidence="3 4">
    <name type="scientific">Litchfieldella qijiaojingensis</name>
    <dbReference type="NCBI Taxonomy" id="980347"/>
    <lineage>
        <taxon>Bacteria</taxon>
        <taxon>Pseudomonadati</taxon>
        <taxon>Pseudomonadota</taxon>
        <taxon>Gammaproteobacteria</taxon>
        <taxon>Oceanospirillales</taxon>
        <taxon>Halomonadaceae</taxon>
        <taxon>Litchfieldella</taxon>
    </lineage>
</organism>